<reference evidence="4" key="1">
    <citation type="journal article" date="2019" name="Int. J. Syst. Evol. Microbiol.">
        <title>The Global Catalogue of Microorganisms (GCM) 10K type strain sequencing project: providing services to taxonomists for standard genome sequencing and annotation.</title>
        <authorList>
            <consortium name="The Broad Institute Genomics Platform"/>
            <consortium name="The Broad Institute Genome Sequencing Center for Infectious Disease"/>
            <person name="Wu L."/>
            <person name="Ma J."/>
        </authorList>
    </citation>
    <scope>NUCLEOTIDE SEQUENCE [LARGE SCALE GENOMIC DNA]</scope>
    <source>
        <strain evidence="4">CGMCC 4.7093</strain>
    </source>
</reference>
<dbReference type="Gene3D" id="3.40.50.1820">
    <property type="entry name" value="alpha/beta hydrolase"/>
    <property type="match status" value="1"/>
</dbReference>
<evidence type="ECO:0000259" key="2">
    <source>
        <dbReference type="Pfam" id="PF07859"/>
    </source>
</evidence>
<dbReference type="InterPro" id="IPR050300">
    <property type="entry name" value="GDXG_lipolytic_enzyme"/>
</dbReference>
<evidence type="ECO:0000313" key="3">
    <source>
        <dbReference type="EMBL" id="MFC5064289.1"/>
    </source>
</evidence>
<dbReference type="EMBL" id="JBHSIV010000021">
    <property type="protein sequence ID" value="MFC5064289.1"/>
    <property type="molecule type" value="Genomic_DNA"/>
</dbReference>
<evidence type="ECO:0000256" key="1">
    <source>
        <dbReference type="ARBA" id="ARBA00022801"/>
    </source>
</evidence>
<accession>A0ABV9YSG0</accession>
<keyword evidence="4" id="KW-1185">Reference proteome</keyword>
<protein>
    <submittedName>
        <fullName evidence="3">Alpha/beta hydrolase fold domain-containing protein</fullName>
    </submittedName>
</protein>
<dbReference type="InterPro" id="IPR029058">
    <property type="entry name" value="AB_hydrolase_fold"/>
</dbReference>
<dbReference type="PANTHER" id="PTHR48081">
    <property type="entry name" value="AB HYDROLASE SUPERFAMILY PROTEIN C4A8.06C"/>
    <property type="match status" value="1"/>
</dbReference>
<comment type="caution">
    <text evidence="3">The sequence shown here is derived from an EMBL/GenBank/DDBJ whole genome shotgun (WGS) entry which is preliminary data.</text>
</comment>
<evidence type="ECO:0000313" key="4">
    <source>
        <dbReference type="Proteomes" id="UP001595947"/>
    </source>
</evidence>
<sequence>MPGPTLRSHPALSRLRPPREDRDVVGEVDIDVRTRLFTWFTDRAGVIAISRMSAEDLARARARRLSHNVVTSRVFGPMPGDVSLTDLRVDTDAGPMTVRLYRPHGPLPGGRRREDGLPIVVNFHGGGGSLGNLDQSDWLCAQVAARIGALVVSVDYRLAPEHPYPAGRDDGYAALTWAVRHADALGGRADRVAVMGDSAGGNLAAVVCLMAREAGPAIDAQVLIYPVVDLSLDAPSTDAFERGPLLTRADMDVFRANYLGPDGDATDPLCSPLLAPDHRGLPPALVITAKVDPLHDDGEAYAYRLRAAGVPTRHSDHARAVHGFMSFPGVCRAATAALDEICVELGRLLA</sequence>
<dbReference type="Proteomes" id="UP001595947">
    <property type="component" value="Unassembled WGS sequence"/>
</dbReference>
<dbReference type="Pfam" id="PF07859">
    <property type="entry name" value="Abhydrolase_3"/>
    <property type="match status" value="1"/>
</dbReference>
<dbReference type="SUPFAM" id="SSF53474">
    <property type="entry name" value="alpha/beta-Hydrolases"/>
    <property type="match status" value="1"/>
</dbReference>
<dbReference type="RefSeq" id="WP_378037634.1">
    <property type="nucleotide sequence ID" value="NZ_JBHSIV010000021.1"/>
</dbReference>
<feature type="domain" description="Alpha/beta hydrolase fold-3" evidence="2">
    <location>
        <begin position="120"/>
        <end position="325"/>
    </location>
</feature>
<keyword evidence="1 3" id="KW-0378">Hydrolase</keyword>
<dbReference type="InterPro" id="IPR013094">
    <property type="entry name" value="AB_hydrolase_3"/>
</dbReference>
<dbReference type="GO" id="GO:0016787">
    <property type="term" value="F:hydrolase activity"/>
    <property type="evidence" value="ECO:0007669"/>
    <property type="project" value="UniProtKB-KW"/>
</dbReference>
<organism evidence="3 4">
    <name type="scientific">Actinomycetospora atypica</name>
    <dbReference type="NCBI Taxonomy" id="1290095"/>
    <lineage>
        <taxon>Bacteria</taxon>
        <taxon>Bacillati</taxon>
        <taxon>Actinomycetota</taxon>
        <taxon>Actinomycetes</taxon>
        <taxon>Pseudonocardiales</taxon>
        <taxon>Pseudonocardiaceae</taxon>
        <taxon>Actinomycetospora</taxon>
    </lineage>
</organism>
<name>A0ABV9YSG0_9PSEU</name>
<gene>
    <name evidence="3" type="ORF">ACFPBZ_18845</name>
</gene>
<dbReference type="PANTHER" id="PTHR48081:SF8">
    <property type="entry name" value="ALPHA_BETA HYDROLASE FOLD-3 DOMAIN-CONTAINING PROTEIN-RELATED"/>
    <property type="match status" value="1"/>
</dbReference>
<proteinExistence type="predicted"/>